<gene>
    <name evidence="1" type="ORF">VroAM7_21800</name>
</gene>
<protein>
    <submittedName>
        <fullName evidence="1">Uncharacterized protein</fullName>
    </submittedName>
</protein>
<name>A0A510I7K3_9VIBR</name>
<accession>A0A510I7K3</accession>
<dbReference type="InterPro" id="IPR025294">
    <property type="entry name" value="DUF4156"/>
</dbReference>
<evidence type="ECO:0000313" key="1">
    <source>
        <dbReference type="EMBL" id="BBL89527.1"/>
    </source>
</evidence>
<organism evidence="1 2">
    <name type="scientific">Vibrio rotiferianus</name>
    <dbReference type="NCBI Taxonomy" id="190895"/>
    <lineage>
        <taxon>Bacteria</taxon>
        <taxon>Pseudomonadati</taxon>
        <taxon>Pseudomonadota</taxon>
        <taxon>Gammaproteobacteria</taxon>
        <taxon>Vibrionales</taxon>
        <taxon>Vibrionaceae</taxon>
        <taxon>Vibrio</taxon>
    </lineage>
</organism>
<dbReference type="PROSITE" id="PS51257">
    <property type="entry name" value="PROKAR_LIPOPROTEIN"/>
    <property type="match status" value="1"/>
</dbReference>
<dbReference type="GeneID" id="47656038"/>
<dbReference type="Pfam" id="PF13698">
    <property type="entry name" value="DUF4156"/>
    <property type="match status" value="1"/>
</dbReference>
<dbReference type="RefSeq" id="WP_088880490.1">
    <property type="nucleotide sequence ID" value="NZ_AP019798.1"/>
</dbReference>
<evidence type="ECO:0000313" key="2">
    <source>
        <dbReference type="Proteomes" id="UP000315115"/>
    </source>
</evidence>
<proteinExistence type="predicted"/>
<sequence>MRHYVMIGCIALALTGCSAPSTLPSETSFDVEIRIDNQFNPEQCEYLGELTGSEGHWYSYLFFTNDAMMQGAMIDLKNNAAKLNADTVYMISPQDFTTSFSVLGTAYQCQNR</sequence>
<dbReference type="KEGG" id="vro:BSZ04_12185"/>
<dbReference type="AlphaFoldDB" id="A0A510I7K3"/>
<reference evidence="2" key="1">
    <citation type="submission" date="2019-07" db="EMBL/GenBank/DDBJ databases">
        <title>Complete Genome Sequences of Vibrion rotiferianus strain AM7.</title>
        <authorList>
            <person name="Miyazaki K."/>
            <person name="Wiseschart A."/>
            <person name="Pootanakit K."/>
            <person name="Ishimori K."/>
            <person name="Kitahara K."/>
        </authorList>
    </citation>
    <scope>NUCLEOTIDE SEQUENCE [LARGE SCALE GENOMIC DNA]</scope>
    <source>
        <strain evidence="2">AM7</strain>
    </source>
</reference>
<dbReference type="EMBL" id="AP019798">
    <property type="protein sequence ID" value="BBL89527.1"/>
    <property type="molecule type" value="Genomic_DNA"/>
</dbReference>
<dbReference type="Proteomes" id="UP000315115">
    <property type="component" value="Chromosome 1"/>
</dbReference>